<dbReference type="EMBL" id="PHUJ01000003">
    <property type="protein sequence ID" value="PKB30673.1"/>
    <property type="molecule type" value="Genomic_DNA"/>
</dbReference>
<gene>
    <name evidence="1" type="ORF">ATL51_2346</name>
</gene>
<protein>
    <submittedName>
        <fullName evidence="1">Uncharacterized protein</fullName>
    </submittedName>
</protein>
<name>A0AA44UNK5_PSEA5</name>
<proteinExistence type="predicted"/>
<dbReference type="Proteomes" id="UP000232453">
    <property type="component" value="Unassembled WGS sequence"/>
</dbReference>
<accession>A0AA44UNK5</accession>
<dbReference type="Gene3D" id="1.10.357.10">
    <property type="entry name" value="Tetracycline Repressor, domain 2"/>
    <property type="match status" value="1"/>
</dbReference>
<dbReference type="AlphaFoldDB" id="A0AA44UNK5"/>
<comment type="caution">
    <text evidence="1">The sequence shown here is derived from an EMBL/GenBank/DDBJ whole genome shotgun (WGS) entry which is preliminary data.</text>
</comment>
<sequence>MDVDPAVDLLIAPLQFRVPVTGAACDDAYLDTLTAAVEAAVRATA</sequence>
<evidence type="ECO:0000313" key="2">
    <source>
        <dbReference type="Proteomes" id="UP000232453"/>
    </source>
</evidence>
<dbReference type="RefSeq" id="WP_174565926.1">
    <property type="nucleotide sequence ID" value="NZ_JBEZGR010000010.1"/>
</dbReference>
<reference evidence="1 2" key="1">
    <citation type="submission" date="2017-11" db="EMBL/GenBank/DDBJ databases">
        <title>Sequencing the genomes of 1000 actinobacteria strains.</title>
        <authorList>
            <person name="Klenk H.-P."/>
        </authorList>
    </citation>
    <scope>NUCLEOTIDE SEQUENCE [LARGE SCALE GENOMIC DNA]</scope>
    <source>
        <strain evidence="1 2">DSM 44104</strain>
    </source>
</reference>
<evidence type="ECO:0000313" key="1">
    <source>
        <dbReference type="EMBL" id="PKB30673.1"/>
    </source>
</evidence>
<organism evidence="1 2">
    <name type="scientific">Pseudonocardia alni</name>
    <name type="common">Amycolata alni</name>
    <dbReference type="NCBI Taxonomy" id="33907"/>
    <lineage>
        <taxon>Bacteria</taxon>
        <taxon>Bacillati</taxon>
        <taxon>Actinomycetota</taxon>
        <taxon>Actinomycetes</taxon>
        <taxon>Pseudonocardiales</taxon>
        <taxon>Pseudonocardiaceae</taxon>
        <taxon>Pseudonocardia</taxon>
    </lineage>
</organism>